<evidence type="ECO:0000259" key="1">
    <source>
        <dbReference type="Pfam" id="PF04471"/>
    </source>
</evidence>
<dbReference type="SUPFAM" id="SSF52540">
    <property type="entry name" value="P-loop containing nucleoside triphosphate hydrolases"/>
    <property type="match status" value="1"/>
</dbReference>
<accession>A0ABP9LRP5</accession>
<organism evidence="3 4">
    <name type="scientific">Streptomyces similanensis</name>
    <dbReference type="NCBI Taxonomy" id="1274988"/>
    <lineage>
        <taxon>Bacteria</taxon>
        <taxon>Bacillati</taxon>
        <taxon>Actinomycetota</taxon>
        <taxon>Actinomycetes</taxon>
        <taxon>Kitasatosporales</taxon>
        <taxon>Streptomycetaceae</taxon>
        <taxon>Streptomyces</taxon>
    </lineage>
</organism>
<dbReference type="InterPro" id="IPR049050">
    <property type="entry name" value="nSTAND3"/>
</dbReference>
<gene>
    <name evidence="3" type="ORF">GCM10023336_76080</name>
</gene>
<feature type="domain" description="Novel STAND NTPase 3" evidence="2">
    <location>
        <begin position="230"/>
        <end position="396"/>
    </location>
</feature>
<dbReference type="Pfam" id="PF20720">
    <property type="entry name" value="nSTAND3"/>
    <property type="match status" value="1"/>
</dbReference>
<dbReference type="InterPro" id="IPR027417">
    <property type="entry name" value="P-loop_NTPase"/>
</dbReference>
<feature type="domain" description="Restriction endonuclease type IV Mrr" evidence="1">
    <location>
        <begin position="63"/>
        <end position="162"/>
    </location>
</feature>
<dbReference type="InterPro" id="IPR011335">
    <property type="entry name" value="Restrct_endonuc-II-like"/>
</dbReference>
<evidence type="ECO:0000313" key="3">
    <source>
        <dbReference type="EMBL" id="GAA5081898.1"/>
    </source>
</evidence>
<keyword evidence="4" id="KW-1185">Reference proteome</keyword>
<dbReference type="InterPro" id="IPR011856">
    <property type="entry name" value="tRNA_endonuc-like_dom_sf"/>
</dbReference>
<evidence type="ECO:0000259" key="2">
    <source>
        <dbReference type="Pfam" id="PF20720"/>
    </source>
</evidence>
<reference evidence="4" key="1">
    <citation type="journal article" date="2019" name="Int. J. Syst. Evol. Microbiol.">
        <title>The Global Catalogue of Microorganisms (GCM) 10K type strain sequencing project: providing services to taxonomists for standard genome sequencing and annotation.</title>
        <authorList>
            <consortium name="The Broad Institute Genomics Platform"/>
            <consortium name="The Broad Institute Genome Sequencing Center for Infectious Disease"/>
            <person name="Wu L."/>
            <person name="Ma J."/>
        </authorList>
    </citation>
    <scope>NUCLEOTIDE SEQUENCE [LARGE SCALE GENOMIC DNA]</scope>
    <source>
        <strain evidence="4">JCM 18410</strain>
    </source>
</reference>
<evidence type="ECO:0000313" key="4">
    <source>
        <dbReference type="Proteomes" id="UP001500124"/>
    </source>
</evidence>
<dbReference type="EMBL" id="BAABKC010000147">
    <property type="protein sequence ID" value="GAA5081898.1"/>
    <property type="molecule type" value="Genomic_DNA"/>
</dbReference>
<comment type="caution">
    <text evidence="3">The sequence shown here is derived from an EMBL/GenBank/DDBJ whole genome shotgun (WGS) entry which is preliminary data.</text>
</comment>
<sequence>MLTSREVRVHGVSVLCGFVMEGWSATRASRPAQDELRGVGERQCGISTWRGSRQVTSPDYDFKDLSPYDFEALIRDLLSVHEGLPFSTYRVGPDGGIDLKARTAGLLHIAQCKHTPDASRGKLKALAVKERDKLARSKEPIRRYIFVTSADITPDAEEELRSEFTGTAETVEVHGRGWLNALLALHPEMERRHFKLWIKSSMAIKQMLAGGVFLRGQSRAQRIQQNYLRFVHHELCDRADRVLESTGVALITGSPGAGKTAVAEYLILQWWKRGYRVIVDPRTVDSWWEWIEDEIPTIFFFDDAWGQTRLHDHATSHYDKDFAEFLMAILEKNATANGSQTRGKVAVVTSRSQVLHETRRFSDATSVVLEYMPASVIPVGLLTSEVKSRILFNHVNAAVVDEQARRELAVGDWWRRVSGHQNYSPRIVELVTARRHFASGRQLIKELGEALDDPRQVWQTSFNTFSPLEQLLLCTLAVSDSQGVTREAIIARLHDYSPTEFGNAISRLAGTWIERSYVSGSDMLTLADPSQRDFLIQLIAREPLVCLDLIKHACSFEDLKVLCDRGRAPELEYQPSLFSLENDSLRTSMDECARPLLAVMRTMWDRRLEGVDVVPRGVLTLPTDVFVDLFSTFAEMVIYHADRYSGKGVSELALDGWFESNMGKLMELLADTDMGSSYESMDAVQQIYHAFRSLARYTEFSGPWSEHIEVLRGAIREAWGVWDAEALRVFGPGGYWSDLVDALIDFPYLFEELGFHEAAASIFHLEALDEEVSSRIENDPNDSDWAQILDDLENLCESTLSESRRVLRGYGILHEDDSDLLEEEVASPRGIDVNEQVERKISTGGVEALFHSLANPLADDEGVRGNAG</sequence>
<dbReference type="Gene3D" id="3.40.1350.10">
    <property type="match status" value="1"/>
</dbReference>
<dbReference type="Pfam" id="PF04471">
    <property type="entry name" value="Mrr_cat"/>
    <property type="match status" value="1"/>
</dbReference>
<protein>
    <recommendedName>
        <fullName evidence="5">Restriction endonuclease type IV Mrr domain-containing protein</fullName>
    </recommendedName>
</protein>
<proteinExistence type="predicted"/>
<evidence type="ECO:0008006" key="5">
    <source>
        <dbReference type="Google" id="ProtNLM"/>
    </source>
</evidence>
<dbReference type="InterPro" id="IPR007560">
    <property type="entry name" value="Restrct_endonuc_IV_Mrr"/>
</dbReference>
<dbReference type="SUPFAM" id="SSF52980">
    <property type="entry name" value="Restriction endonuclease-like"/>
    <property type="match status" value="1"/>
</dbReference>
<name>A0ABP9LRP5_9ACTN</name>
<dbReference type="Proteomes" id="UP001500124">
    <property type="component" value="Unassembled WGS sequence"/>
</dbReference>